<gene>
    <name evidence="1" type="ORF">EKG38_07695</name>
</gene>
<dbReference type="AlphaFoldDB" id="A0A3S0L2A7"/>
<dbReference type="PANTHER" id="PTHR39169">
    <property type="match status" value="1"/>
</dbReference>
<evidence type="ECO:0000313" key="1">
    <source>
        <dbReference type="EMBL" id="RTR39675.1"/>
    </source>
</evidence>
<evidence type="ECO:0000313" key="2">
    <source>
        <dbReference type="Proteomes" id="UP000267448"/>
    </source>
</evidence>
<dbReference type="Pfam" id="PF08803">
    <property type="entry name" value="ydhR"/>
    <property type="match status" value="1"/>
</dbReference>
<sequence length="107" mass="11895">MQKLLQVDFGFNGPFGEEMATMLKGLAESINHEPGMIWKIWTENEAKQLGGGVYLFEDEASAQAYLEMHTARLNKMGISGVRGLIFDVNQTLSKVNHAPLAQKKAQK</sequence>
<dbReference type="Gene3D" id="3.30.70.100">
    <property type="match status" value="1"/>
</dbReference>
<comment type="caution">
    <text evidence="1">The sequence shown here is derived from an EMBL/GenBank/DDBJ whole genome shotgun (WGS) entry which is preliminary data.</text>
</comment>
<dbReference type="NCBIfam" id="NF008333">
    <property type="entry name" value="PRK11118.1"/>
    <property type="match status" value="1"/>
</dbReference>
<dbReference type="RefSeq" id="WP_126519688.1">
    <property type="nucleotide sequence ID" value="NZ_RXNU01000003.1"/>
</dbReference>
<accession>A0A3S0L2A7</accession>
<dbReference type="Proteomes" id="UP000267448">
    <property type="component" value="Unassembled WGS sequence"/>
</dbReference>
<dbReference type="InterPro" id="IPR011008">
    <property type="entry name" value="Dimeric_a/b-barrel"/>
</dbReference>
<proteinExistence type="predicted"/>
<reference evidence="1 2" key="1">
    <citation type="submission" date="2018-12" db="EMBL/GenBank/DDBJ databases">
        <authorList>
            <person name="Yu L."/>
        </authorList>
    </citation>
    <scope>NUCLEOTIDE SEQUENCE [LARGE SCALE GENOMIC DNA]</scope>
    <source>
        <strain evidence="1 2">HAW-EB2</strain>
    </source>
</reference>
<keyword evidence="1" id="KW-0503">Monooxygenase</keyword>
<dbReference type="SUPFAM" id="SSF54909">
    <property type="entry name" value="Dimeric alpha+beta barrel"/>
    <property type="match status" value="1"/>
</dbReference>
<dbReference type="GO" id="GO:0004497">
    <property type="term" value="F:monooxygenase activity"/>
    <property type="evidence" value="ECO:0007669"/>
    <property type="project" value="UniProtKB-KW"/>
</dbReference>
<name>A0A3S0L2A7_9GAMM</name>
<dbReference type="OrthoDB" id="1440627at2"/>
<dbReference type="PANTHER" id="PTHR39169:SF1">
    <property type="entry name" value="MONOOXYGENASE YDHR-RELATED"/>
    <property type="match status" value="1"/>
</dbReference>
<dbReference type="EMBL" id="RXNU01000003">
    <property type="protein sequence ID" value="RTR39675.1"/>
    <property type="molecule type" value="Genomic_DNA"/>
</dbReference>
<organism evidence="1 2">
    <name type="scientific">Shewanella canadensis</name>
    <dbReference type="NCBI Taxonomy" id="271096"/>
    <lineage>
        <taxon>Bacteria</taxon>
        <taxon>Pseudomonadati</taxon>
        <taxon>Pseudomonadota</taxon>
        <taxon>Gammaproteobacteria</taxon>
        <taxon>Alteromonadales</taxon>
        <taxon>Shewanellaceae</taxon>
        <taxon>Shewanella</taxon>
    </lineage>
</organism>
<protein>
    <submittedName>
        <fullName evidence="1">Monooxygenase</fullName>
    </submittedName>
</protein>
<keyword evidence="1" id="KW-0560">Oxidoreductase</keyword>
<keyword evidence="2" id="KW-1185">Reference proteome</keyword>
<dbReference type="InterPro" id="IPR014910">
    <property type="entry name" value="YdhR"/>
</dbReference>